<feature type="domain" description="GGDEF" evidence="2">
    <location>
        <begin position="257"/>
        <end position="388"/>
    </location>
</feature>
<dbReference type="GO" id="GO:0071111">
    <property type="term" value="F:cyclic-guanylate-specific phosphodiesterase activity"/>
    <property type="evidence" value="ECO:0007669"/>
    <property type="project" value="InterPro"/>
</dbReference>
<dbReference type="Proteomes" id="UP000295357">
    <property type="component" value="Unassembled WGS sequence"/>
</dbReference>
<evidence type="ECO:0000313" key="3">
    <source>
        <dbReference type="EMBL" id="TDP04949.1"/>
    </source>
</evidence>
<gene>
    <name evidence="3" type="ORF">DFR39_11360</name>
</gene>
<feature type="transmembrane region" description="Helical" evidence="1">
    <location>
        <begin position="194"/>
        <end position="215"/>
    </location>
</feature>
<keyword evidence="1" id="KW-0812">Transmembrane</keyword>
<evidence type="ECO:0000259" key="2">
    <source>
        <dbReference type="PROSITE" id="PS50887"/>
    </source>
</evidence>
<feature type="transmembrane region" description="Helical" evidence="1">
    <location>
        <begin position="157"/>
        <end position="174"/>
    </location>
</feature>
<evidence type="ECO:0000313" key="4">
    <source>
        <dbReference type="Proteomes" id="UP000295357"/>
    </source>
</evidence>
<feature type="transmembrane region" description="Helical" evidence="1">
    <location>
        <begin position="120"/>
        <end position="137"/>
    </location>
</feature>
<dbReference type="SMART" id="SM00267">
    <property type="entry name" value="GGDEF"/>
    <property type="match status" value="1"/>
</dbReference>
<dbReference type="AlphaFoldDB" id="A0A4R6MRL0"/>
<dbReference type="NCBIfam" id="TIGR00254">
    <property type="entry name" value="GGDEF"/>
    <property type="match status" value="1"/>
</dbReference>
<comment type="caution">
    <text evidence="3">The sequence shown here is derived from an EMBL/GenBank/DDBJ whole genome shotgun (WGS) entry which is preliminary data.</text>
</comment>
<name>A0A4R6MRL0_9BURK</name>
<dbReference type="EMBL" id="SNXE01000013">
    <property type="protein sequence ID" value="TDP04949.1"/>
    <property type="molecule type" value="Genomic_DNA"/>
</dbReference>
<dbReference type="InterPro" id="IPR000160">
    <property type="entry name" value="GGDEF_dom"/>
</dbReference>
<organism evidence="3 4">
    <name type="scientific">Roseateles asaccharophilus</name>
    <dbReference type="NCBI Taxonomy" id="582607"/>
    <lineage>
        <taxon>Bacteria</taxon>
        <taxon>Pseudomonadati</taxon>
        <taxon>Pseudomonadota</taxon>
        <taxon>Betaproteobacteria</taxon>
        <taxon>Burkholderiales</taxon>
        <taxon>Sphaerotilaceae</taxon>
        <taxon>Roseateles</taxon>
    </lineage>
</organism>
<dbReference type="RefSeq" id="WP_133605452.1">
    <property type="nucleotide sequence ID" value="NZ_JAUFPJ010000012.1"/>
</dbReference>
<accession>A0A4R6MRL0</accession>
<dbReference type="InterPro" id="IPR043128">
    <property type="entry name" value="Rev_trsase/Diguanyl_cyclase"/>
</dbReference>
<dbReference type="Pfam" id="PF00990">
    <property type="entry name" value="GGDEF"/>
    <property type="match status" value="1"/>
</dbReference>
<keyword evidence="1" id="KW-0472">Membrane</keyword>
<dbReference type="PANTHER" id="PTHR33121">
    <property type="entry name" value="CYCLIC DI-GMP PHOSPHODIESTERASE PDEF"/>
    <property type="match status" value="1"/>
</dbReference>
<reference evidence="3 4" key="1">
    <citation type="submission" date="2019-03" db="EMBL/GenBank/DDBJ databases">
        <title>Genomic Encyclopedia of Type Strains, Phase IV (KMG-IV): sequencing the most valuable type-strain genomes for metagenomic binning, comparative biology and taxonomic classification.</title>
        <authorList>
            <person name="Goeker M."/>
        </authorList>
    </citation>
    <scope>NUCLEOTIDE SEQUENCE [LARGE SCALE GENOMIC DNA]</scope>
    <source>
        <strain evidence="3 4">DSM 25082</strain>
    </source>
</reference>
<keyword evidence="1" id="KW-1133">Transmembrane helix</keyword>
<dbReference type="SUPFAM" id="SSF55073">
    <property type="entry name" value="Nucleotide cyclase"/>
    <property type="match status" value="1"/>
</dbReference>
<proteinExistence type="predicted"/>
<dbReference type="PROSITE" id="PS50887">
    <property type="entry name" value="GGDEF"/>
    <property type="match status" value="1"/>
</dbReference>
<feature type="transmembrane region" description="Helical" evidence="1">
    <location>
        <begin position="38"/>
        <end position="60"/>
    </location>
</feature>
<dbReference type="InterPro" id="IPR050706">
    <property type="entry name" value="Cyclic-di-GMP_PDE-like"/>
</dbReference>
<dbReference type="Gene3D" id="3.30.70.270">
    <property type="match status" value="1"/>
</dbReference>
<sequence>MQLDIATLFSLLVIQALALALLLPLLMGWRAASQGARLAQLSMGLQGAGWLALLSAAVVAERWLGTLAMALISASLSALWLALGCWLGTARGRRLMLALPALIALAYALLYDSYALRVGVSNAGFGLQLLWLCALLARPLRNQEPALTRRSRRWRGLLLVCLLLLAVLTFWRGALAAFDTAAYPSFYSPHPVNVLAAVLSNVALVLSLASVLVAWRGEIEAAFVRRVQSDTLTGLPNRRAFTERAVDMMAMARRYQEPLLLSLFSPDGLKPLGEQQGAEQVERLLQRFAHCLEAQLRPGDLLARVDEECFAVLLARSEDQGPQALHQRLTLALRESAPEQPEQALSYSAGWARLRHGDRDIEDLLRRADAALRGARRSGGGGLAAEPGAEQ</sequence>
<feature type="transmembrane region" description="Helical" evidence="1">
    <location>
        <begin position="6"/>
        <end position="26"/>
    </location>
</feature>
<dbReference type="InterPro" id="IPR029787">
    <property type="entry name" value="Nucleotide_cyclase"/>
</dbReference>
<protein>
    <submittedName>
        <fullName evidence="3">Diguanylate cyclase</fullName>
    </submittedName>
</protein>
<feature type="transmembrane region" description="Helical" evidence="1">
    <location>
        <begin position="66"/>
        <end position="88"/>
    </location>
</feature>
<keyword evidence="4" id="KW-1185">Reference proteome</keyword>
<feature type="transmembrane region" description="Helical" evidence="1">
    <location>
        <begin position="95"/>
        <end position="114"/>
    </location>
</feature>
<dbReference type="PANTHER" id="PTHR33121:SF79">
    <property type="entry name" value="CYCLIC DI-GMP PHOSPHODIESTERASE PDED-RELATED"/>
    <property type="match status" value="1"/>
</dbReference>
<evidence type="ECO:0000256" key="1">
    <source>
        <dbReference type="SAM" id="Phobius"/>
    </source>
</evidence>
<dbReference type="OrthoDB" id="9813903at2"/>
<dbReference type="CDD" id="cd01949">
    <property type="entry name" value="GGDEF"/>
    <property type="match status" value="1"/>
</dbReference>